<dbReference type="PIRSF" id="PIRSF004681">
    <property type="entry name" value="UCP004681"/>
    <property type="match status" value="1"/>
</dbReference>
<comment type="similarity">
    <text evidence="1">Belongs to the UPF0047 family.</text>
</comment>
<protein>
    <submittedName>
        <fullName evidence="2">Uncharacterized protein AF0741 (Similar to YjbQ)</fullName>
    </submittedName>
</protein>
<evidence type="ECO:0000256" key="1">
    <source>
        <dbReference type="ARBA" id="ARBA00005534"/>
    </source>
</evidence>
<dbReference type="PANTHER" id="PTHR30615:SF8">
    <property type="entry name" value="UPF0047 PROTEIN C4A8.02C"/>
    <property type="match status" value="1"/>
</dbReference>
<sequence>MVYNALFSVETLGFSDIIDITGHVSGAISESGLNSGAALVFVPGSTAGVTSIEYEPGAVSDLKAAIERMAPEGIHYDHDARWGDGNGFSHVRSALLGASFTVPFIDGSLALGTWQQIVLVDFDNKGRNRKVTVQLIGE</sequence>
<accession>A0A3B1CBF2</accession>
<dbReference type="Gene3D" id="2.60.120.460">
    <property type="entry name" value="YjbQ-like"/>
    <property type="match status" value="1"/>
</dbReference>
<dbReference type="InterPro" id="IPR035917">
    <property type="entry name" value="YjbQ-like_sf"/>
</dbReference>
<proteinExistence type="inferred from homology"/>
<dbReference type="PANTHER" id="PTHR30615">
    <property type="entry name" value="UNCHARACTERIZED PROTEIN YJBQ-RELATED"/>
    <property type="match status" value="1"/>
</dbReference>
<dbReference type="SUPFAM" id="SSF111038">
    <property type="entry name" value="YjbQ-like"/>
    <property type="match status" value="1"/>
</dbReference>
<dbReference type="Pfam" id="PF01894">
    <property type="entry name" value="YjbQ"/>
    <property type="match status" value="1"/>
</dbReference>
<evidence type="ECO:0000313" key="2">
    <source>
        <dbReference type="EMBL" id="VAX20100.1"/>
    </source>
</evidence>
<gene>
    <name evidence="2" type="ORF">MNBD_NITROSPINAE04-2436</name>
</gene>
<dbReference type="EMBL" id="UOGA01000167">
    <property type="protein sequence ID" value="VAX20100.1"/>
    <property type="molecule type" value="Genomic_DNA"/>
</dbReference>
<dbReference type="NCBIfam" id="TIGR00149">
    <property type="entry name" value="TIGR00149_YjbQ"/>
    <property type="match status" value="1"/>
</dbReference>
<dbReference type="InterPro" id="IPR001602">
    <property type="entry name" value="UPF0047_YjbQ-like"/>
</dbReference>
<dbReference type="AlphaFoldDB" id="A0A3B1CBF2"/>
<organism evidence="2">
    <name type="scientific">hydrothermal vent metagenome</name>
    <dbReference type="NCBI Taxonomy" id="652676"/>
    <lineage>
        <taxon>unclassified sequences</taxon>
        <taxon>metagenomes</taxon>
        <taxon>ecological metagenomes</taxon>
    </lineage>
</organism>
<reference evidence="2" key="1">
    <citation type="submission" date="2018-06" db="EMBL/GenBank/DDBJ databases">
        <authorList>
            <person name="Zhirakovskaya E."/>
        </authorList>
    </citation>
    <scope>NUCLEOTIDE SEQUENCE</scope>
</reference>
<name>A0A3B1CBF2_9ZZZZ</name>